<reference evidence="10" key="1">
    <citation type="submission" date="2021-05" db="EMBL/GenBank/DDBJ databases">
        <authorList>
            <person name="Alioto T."/>
            <person name="Alioto T."/>
            <person name="Gomez Garrido J."/>
        </authorList>
    </citation>
    <scope>NUCLEOTIDE SEQUENCE</scope>
</reference>
<feature type="compositionally biased region" description="Basic and acidic residues" evidence="8">
    <location>
        <begin position="181"/>
        <end position="233"/>
    </location>
</feature>
<evidence type="ECO:0000256" key="8">
    <source>
        <dbReference type="SAM" id="MobiDB-lite"/>
    </source>
</evidence>
<feature type="compositionally biased region" description="Basic and acidic residues" evidence="8">
    <location>
        <begin position="141"/>
        <end position="173"/>
    </location>
</feature>
<dbReference type="InterPro" id="IPR029063">
    <property type="entry name" value="SAM-dependent_MTases_sf"/>
</dbReference>
<dbReference type="GO" id="GO:0004482">
    <property type="term" value="F:mRNA 5'-cap (guanine-N7-)-methyltransferase activity"/>
    <property type="evidence" value="ECO:0007669"/>
    <property type="project" value="UniProtKB-EC"/>
</dbReference>
<dbReference type="PANTHER" id="PTHR12189">
    <property type="entry name" value="MRNA GUANINE-7- METHYLTRANSFERASE"/>
    <property type="match status" value="1"/>
</dbReference>
<dbReference type="Gene3D" id="3.40.50.150">
    <property type="entry name" value="Vaccinia Virus protein VP39"/>
    <property type="match status" value="1"/>
</dbReference>
<feature type="compositionally biased region" description="Acidic residues" evidence="8">
    <location>
        <begin position="13"/>
        <end position="22"/>
    </location>
</feature>
<evidence type="ECO:0000256" key="4">
    <source>
        <dbReference type="ARBA" id="ARBA00022691"/>
    </source>
</evidence>
<dbReference type="EMBL" id="HBUF01010466">
    <property type="protein sequence ID" value="CAG6608163.1"/>
    <property type="molecule type" value="Transcribed_RNA"/>
</dbReference>
<evidence type="ECO:0000256" key="3">
    <source>
        <dbReference type="ARBA" id="ARBA00022679"/>
    </source>
</evidence>
<keyword evidence="6" id="KW-0506">mRNA capping</keyword>
<evidence type="ECO:0000256" key="7">
    <source>
        <dbReference type="ARBA" id="ARBA00044712"/>
    </source>
</evidence>
<name>A0A8D8LKE8_9HEMI</name>
<dbReference type="SUPFAM" id="SSF53335">
    <property type="entry name" value="S-adenosyl-L-methionine-dependent methyltransferases"/>
    <property type="match status" value="1"/>
</dbReference>
<keyword evidence="3 10" id="KW-0808">Transferase</keyword>
<feature type="domain" description="MRNA cap 0 methyltransferase" evidence="9">
    <location>
        <begin position="268"/>
        <end position="583"/>
    </location>
</feature>
<keyword evidence="2 10" id="KW-0489">Methyltransferase</keyword>
<feature type="compositionally biased region" description="Polar residues" evidence="8">
    <location>
        <begin position="58"/>
        <end position="77"/>
    </location>
</feature>
<feature type="region of interest" description="Disordered" evidence="8">
    <location>
        <begin position="118"/>
        <end position="254"/>
    </location>
</feature>
<feature type="compositionally biased region" description="Acidic residues" evidence="8">
    <location>
        <begin position="118"/>
        <end position="130"/>
    </location>
</feature>
<dbReference type="EC" id="2.1.1.56" evidence="1"/>
<feature type="region of interest" description="Disordered" evidence="8">
    <location>
        <begin position="1"/>
        <end position="82"/>
    </location>
</feature>
<dbReference type="CDD" id="cd02440">
    <property type="entry name" value="AdoMet_MTases"/>
    <property type="match status" value="1"/>
</dbReference>
<evidence type="ECO:0000256" key="6">
    <source>
        <dbReference type="ARBA" id="ARBA00023042"/>
    </source>
</evidence>
<evidence type="ECO:0000313" key="10">
    <source>
        <dbReference type="EMBL" id="CAG6608163.1"/>
    </source>
</evidence>
<dbReference type="PROSITE" id="PS51562">
    <property type="entry name" value="RNA_CAP0_MT"/>
    <property type="match status" value="1"/>
</dbReference>
<evidence type="ECO:0000259" key="9">
    <source>
        <dbReference type="PROSITE" id="PS51562"/>
    </source>
</evidence>
<feature type="compositionally biased region" description="Basic and acidic residues" evidence="8">
    <location>
        <begin position="38"/>
        <end position="57"/>
    </location>
</feature>
<dbReference type="AlphaFoldDB" id="A0A8D8LKE8"/>
<dbReference type="GO" id="GO:0003723">
    <property type="term" value="F:RNA binding"/>
    <property type="evidence" value="ECO:0007669"/>
    <property type="project" value="UniProtKB-KW"/>
</dbReference>
<keyword evidence="5" id="KW-0694">RNA-binding</keyword>
<organism evidence="10">
    <name type="scientific">Cacopsylla melanoneura</name>
    <dbReference type="NCBI Taxonomy" id="428564"/>
    <lineage>
        <taxon>Eukaryota</taxon>
        <taxon>Metazoa</taxon>
        <taxon>Ecdysozoa</taxon>
        <taxon>Arthropoda</taxon>
        <taxon>Hexapoda</taxon>
        <taxon>Insecta</taxon>
        <taxon>Pterygota</taxon>
        <taxon>Neoptera</taxon>
        <taxon>Paraneoptera</taxon>
        <taxon>Hemiptera</taxon>
        <taxon>Sternorrhyncha</taxon>
        <taxon>Psylloidea</taxon>
        <taxon>Psyllidae</taxon>
        <taxon>Psyllinae</taxon>
        <taxon>Cacopsylla</taxon>
    </lineage>
</organism>
<evidence type="ECO:0000256" key="2">
    <source>
        <dbReference type="ARBA" id="ARBA00022603"/>
    </source>
</evidence>
<evidence type="ECO:0000256" key="1">
    <source>
        <dbReference type="ARBA" id="ARBA00011926"/>
    </source>
</evidence>
<dbReference type="InterPro" id="IPR004971">
    <property type="entry name" value="mRNA_G-N7_MeTrfase_dom"/>
</dbReference>
<feature type="compositionally biased region" description="Low complexity" evidence="8">
    <location>
        <begin position="131"/>
        <end position="140"/>
    </location>
</feature>
<dbReference type="GO" id="GO:0005634">
    <property type="term" value="C:nucleus"/>
    <property type="evidence" value="ECO:0007669"/>
    <property type="project" value="TreeGrafter"/>
</dbReference>
<proteinExistence type="predicted"/>
<evidence type="ECO:0000256" key="5">
    <source>
        <dbReference type="ARBA" id="ARBA00022884"/>
    </source>
</evidence>
<protein>
    <recommendedName>
        <fullName evidence="1">mRNA (guanine-N(7))-methyltransferase</fullName>
        <ecNumber evidence="1">2.1.1.56</ecNumber>
    </recommendedName>
</protein>
<comment type="catalytic activity">
    <reaction evidence="7">
        <text>a 5'-end (5'-triphosphoguanosine)-ribonucleoside in mRNA + S-adenosyl-L-methionine = a 5'-end (N(7)-methyl 5'-triphosphoguanosine)-ribonucleoside in mRNA + S-adenosyl-L-homocysteine</text>
        <dbReference type="Rhea" id="RHEA:67008"/>
        <dbReference type="Rhea" id="RHEA-COMP:17166"/>
        <dbReference type="Rhea" id="RHEA-COMP:17167"/>
        <dbReference type="ChEBI" id="CHEBI:57856"/>
        <dbReference type="ChEBI" id="CHEBI:59789"/>
        <dbReference type="ChEBI" id="CHEBI:156461"/>
        <dbReference type="ChEBI" id="CHEBI:167617"/>
        <dbReference type="EC" id="2.1.1.56"/>
    </reaction>
</comment>
<feature type="compositionally biased region" description="Low complexity" evidence="8">
    <location>
        <begin position="592"/>
        <end position="608"/>
    </location>
</feature>
<keyword evidence="4" id="KW-0949">S-adenosyl-L-methionine</keyword>
<feature type="region of interest" description="Disordered" evidence="8">
    <location>
        <begin position="586"/>
        <end position="636"/>
    </location>
</feature>
<sequence>MDPEDGNTFQTEEYGEEEESEEMMAIRSITEEGFSASKAEEFHRKRNQHRGEARDYRTTTIPDSSYSSANQQHQNNKMSEEMLAIQSIMGDAFDSEYAEQYIQEETVIEQEIVESEQILEDINSEDDLEETIIAAATKASKTNERLSNETHDKSSKEEIFQERLPNETSTREKQPKKKIPREKQPKEKSSKANKLKETESNDRPSHDRDIIDRARTDGDRIDRDRPSESDRLSPSEPDDESEEGGLGQTVAEHYNMKKNVGTELRKNSRIVYMRNFNNWTKSMLIDEFLSRLKAAHPLGSPIRVLDMGSGKGGDMLKWKNGGVKHVVFADIAALSIEDCKTRYEELKTKEEAKAYSRNVFSAEFIAVDCSKKRLRSHYEDKALELDLVSCQFCIHYSFESVQQARTMLKNAAECLKPGGYFVGTVPDSNQIISRQRKHPNVSFGSDVYRIECLFDVFGPIPLFGAKYDFNLEGVVNCPEFLVHFGLFERIAGEFGLKLVLKENFKLFYERKSKDHSARQLLRRMNAMETYPPSEGVDTVGQDADYCHAEAYLSEHQNNEKLGTLSKAEWEAITLYQVFAFEKVKGKGTPADSSNNSNSTNRTSCSSPNKRLAEDSLDSVSSDSSDSKLARTSPDNT</sequence>
<keyword evidence="6" id="KW-0507">mRNA processing</keyword>
<dbReference type="Pfam" id="PF03291">
    <property type="entry name" value="mRNA_G-N7_MeTrfase"/>
    <property type="match status" value="1"/>
</dbReference>
<dbReference type="InterPro" id="IPR039753">
    <property type="entry name" value="RG7MT1"/>
</dbReference>
<dbReference type="PANTHER" id="PTHR12189:SF2">
    <property type="entry name" value="MRNA CAP GUANINE-N7 METHYLTRANSFERASE"/>
    <property type="match status" value="1"/>
</dbReference>
<accession>A0A8D8LKE8</accession>